<dbReference type="Proteomes" id="UP001214603">
    <property type="component" value="Chromosome 8"/>
</dbReference>
<feature type="compositionally biased region" description="Basic and acidic residues" evidence="1">
    <location>
        <begin position="254"/>
        <end position="264"/>
    </location>
</feature>
<feature type="region of interest" description="Disordered" evidence="1">
    <location>
        <begin position="155"/>
        <end position="277"/>
    </location>
</feature>
<keyword evidence="3" id="KW-1185">Reference proteome</keyword>
<reference evidence="2" key="1">
    <citation type="submission" date="2023-03" db="EMBL/GenBank/DDBJ databases">
        <title>Mating type loci evolution in Malassezia.</title>
        <authorList>
            <person name="Coelho M.A."/>
        </authorList>
    </citation>
    <scope>NUCLEOTIDE SEQUENCE</scope>
    <source>
        <strain evidence="2">CBS 7876</strain>
    </source>
</reference>
<evidence type="ECO:0000256" key="1">
    <source>
        <dbReference type="SAM" id="MobiDB-lite"/>
    </source>
</evidence>
<evidence type="ECO:0000313" key="2">
    <source>
        <dbReference type="EMBL" id="WFD04421.1"/>
    </source>
</evidence>
<evidence type="ECO:0000313" key="3">
    <source>
        <dbReference type="Proteomes" id="UP001214603"/>
    </source>
</evidence>
<sequence length="277" mass="29793">MPNLSMVLAPEYQVPPPIRKPENLHPLPDNIDAYCAYPFSAEDLVTSGRTFGTSQNVAALRERHDTYLATRRARKEQEAQERIRRMAPGWVPDQVLQPTPAQPLQPETRTDERLATSESAGKEQRAAHTTAPAPALAAHPTLSLCEAESVFRAEVEAPDASSHEPPHGPTDARVAPQSPLPTAEPALRESAVTPPPAMTVASSELRTHTPPVDATPATPVLAAPTDFPTTPSPEQRPPIPRPAAPTPLAAADPASHDPRTTAEDRELEELAADLNEL</sequence>
<protein>
    <submittedName>
        <fullName evidence="2">Uncharacterized protein</fullName>
    </submittedName>
</protein>
<feature type="compositionally biased region" description="Low complexity" evidence="1">
    <location>
        <begin position="127"/>
        <end position="138"/>
    </location>
</feature>
<feature type="compositionally biased region" description="Basic and acidic residues" evidence="1">
    <location>
        <begin position="108"/>
        <end position="126"/>
    </location>
</feature>
<feature type="compositionally biased region" description="Acidic residues" evidence="1">
    <location>
        <begin position="265"/>
        <end position="277"/>
    </location>
</feature>
<feature type="region of interest" description="Disordered" evidence="1">
    <location>
        <begin position="88"/>
        <end position="138"/>
    </location>
</feature>
<proteinExistence type="predicted"/>
<organism evidence="2 3">
    <name type="scientific">Malassezia obtusa</name>
    <dbReference type="NCBI Taxonomy" id="76774"/>
    <lineage>
        <taxon>Eukaryota</taxon>
        <taxon>Fungi</taxon>
        <taxon>Dikarya</taxon>
        <taxon>Basidiomycota</taxon>
        <taxon>Ustilaginomycotina</taxon>
        <taxon>Malasseziomycetes</taxon>
        <taxon>Malasseziales</taxon>
        <taxon>Malasseziaceae</taxon>
        <taxon>Malassezia</taxon>
    </lineage>
</organism>
<dbReference type="AlphaFoldDB" id="A0AAF0E2X3"/>
<gene>
    <name evidence="2" type="ORF">MOBT1_003131</name>
</gene>
<accession>A0AAF0E2X3</accession>
<feature type="compositionally biased region" description="Low complexity" evidence="1">
    <location>
        <begin position="209"/>
        <end position="229"/>
    </location>
</feature>
<name>A0AAF0E2X3_9BASI</name>
<feature type="compositionally biased region" description="Basic and acidic residues" evidence="1">
    <location>
        <begin position="155"/>
        <end position="166"/>
    </location>
</feature>
<dbReference type="EMBL" id="CP119941">
    <property type="protein sequence ID" value="WFD04421.1"/>
    <property type="molecule type" value="Genomic_DNA"/>
</dbReference>
<feature type="compositionally biased region" description="Pro residues" evidence="1">
    <location>
        <begin position="230"/>
        <end position="245"/>
    </location>
</feature>